<organism evidence="2 3">
    <name type="scientific">Pseudocohnilembus persalinus</name>
    <name type="common">Ciliate</name>
    <dbReference type="NCBI Taxonomy" id="266149"/>
    <lineage>
        <taxon>Eukaryota</taxon>
        <taxon>Sar</taxon>
        <taxon>Alveolata</taxon>
        <taxon>Ciliophora</taxon>
        <taxon>Intramacronucleata</taxon>
        <taxon>Oligohymenophorea</taxon>
        <taxon>Scuticociliatia</taxon>
        <taxon>Philasterida</taxon>
        <taxon>Pseudocohnilembidae</taxon>
        <taxon>Pseudocohnilembus</taxon>
    </lineage>
</organism>
<dbReference type="InParanoid" id="A0A0V0QIK5"/>
<reference evidence="2 3" key="1">
    <citation type="journal article" date="2015" name="Sci. Rep.">
        <title>Genome of the facultative scuticociliatosis pathogen Pseudocohnilembus persalinus provides insight into its virulence through horizontal gene transfer.</title>
        <authorList>
            <person name="Xiong J."/>
            <person name="Wang G."/>
            <person name="Cheng J."/>
            <person name="Tian M."/>
            <person name="Pan X."/>
            <person name="Warren A."/>
            <person name="Jiang C."/>
            <person name="Yuan D."/>
            <person name="Miao W."/>
        </authorList>
    </citation>
    <scope>NUCLEOTIDE SEQUENCE [LARGE SCALE GENOMIC DNA]</scope>
    <source>
        <strain evidence="2">36N120E</strain>
    </source>
</reference>
<dbReference type="AlphaFoldDB" id="A0A0V0QIK5"/>
<dbReference type="Proteomes" id="UP000054937">
    <property type="component" value="Unassembled WGS sequence"/>
</dbReference>
<evidence type="ECO:0000313" key="2">
    <source>
        <dbReference type="EMBL" id="KRX02062.1"/>
    </source>
</evidence>
<feature type="region of interest" description="Disordered" evidence="1">
    <location>
        <begin position="82"/>
        <end position="141"/>
    </location>
</feature>
<dbReference type="EMBL" id="LDAU01000158">
    <property type="protein sequence ID" value="KRX02062.1"/>
    <property type="molecule type" value="Genomic_DNA"/>
</dbReference>
<sequence length="141" mass="16600">MANTFYSLEIVATQILSGYLIKQGISGFSKISTWKLIFLSLLAFLPRQLQKFISKKLLSKQIVNQNLKAQQSIPYTNQLTQSELHEQKKRNSQKNKQKQQQIDDKKITDFDEDDDDWSDYSNSSTTEQLNNQQRRKHQLRF</sequence>
<evidence type="ECO:0000313" key="3">
    <source>
        <dbReference type="Proteomes" id="UP000054937"/>
    </source>
</evidence>
<protein>
    <submittedName>
        <fullName evidence="2">Uncharacterized protein</fullName>
    </submittedName>
</protein>
<evidence type="ECO:0000256" key="1">
    <source>
        <dbReference type="SAM" id="MobiDB-lite"/>
    </source>
</evidence>
<accession>A0A0V0QIK5</accession>
<feature type="compositionally biased region" description="Basic residues" evidence="1">
    <location>
        <begin position="87"/>
        <end position="97"/>
    </location>
</feature>
<comment type="caution">
    <text evidence="2">The sequence shown here is derived from an EMBL/GenBank/DDBJ whole genome shotgun (WGS) entry which is preliminary data.</text>
</comment>
<gene>
    <name evidence="2" type="ORF">PPERSA_03124</name>
</gene>
<proteinExistence type="predicted"/>
<keyword evidence="3" id="KW-1185">Reference proteome</keyword>
<name>A0A0V0QIK5_PSEPJ</name>